<evidence type="ECO:0000259" key="2">
    <source>
        <dbReference type="SMART" id="SM00672"/>
    </source>
</evidence>
<dbReference type="EMBL" id="JBHUPB010000007">
    <property type="protein sequence ID" value="MFD2967650.1"/>
    <property type="molecule type" value="Genomic_DNA"/>
</dbReference>
<sequence>MNFKQIFLRNKNNKFFYYLGAVSRALIPAAWARRSLADKLRADWGADQGYIEERVNYYNKLSRPKPLSTDAIAIAEYKIPERIRVYYFDSMEYLRFFDPAYRFQLIPGDVTHIPDFPALVKSRPIAGDNENSVLLKLDKSRHFNFIKDNIRFEDKKDKLVGRSGFSQSHRQRFFDRYAGHPLCDLAKATKSSHPNFLSIAEHLDYKFILALEGNDVATNLKWIMSSSSIAVMPKPTYETWFMEGCLIPDVHYICISDDFSDLESKLNYYIAHQDAALRIVKEANAYMEQFKNKKREDAISLLLLEKYFRLTH</sequence>
<dbReference type="Pfam" id="PF05686">
    <property type="entry name" value="Glyco_transf_90"/>
    <property type="match status" value="1"/>
</dbReference>
<name>A0ABW6BDL7_9SPHI</name>
<keyword evidence="4" id="KW-1185">Reference proteome</keyword>
<evidence type="ECO:0000313" key="4">
    <source>
        <dbReference type="Proteomes" id="UP001597525"/>
    </source>
</evidence>
<organism evidence="3 4">
    <name type="scientific">Sphingobacterium bambusae</name>
    <dbReference type="NCBI Taxonomy" id="662858"/>
    <lineage>
        <taxon>Bacteria</taxon>
        <taxon>Pseudomonadati</taxon>
        <taxon>Bacteroidota</taxon>
        <taxon>Sphingobacteriia</taxon>
        <taxon>Sphingobacteriales</taxon>
        <taxon>Sphingobacteriaceae</taxon>
        <taxon>Sphingobacterium</taxon>
    </lineage>
</organism>
<dbReference type="PANTHER" id="PTHR12203:SF35">
    <property type="entry name" value="PROTEIN O-GLUCOSYLTRANSFERASE 1"/>
    <property type="match status" value="1"/>
</dbReference>
<protein>
    <submittedName>
        <fullName evidence="3">Glycosyl transferase family 90</fullName>
    </submittedName>
</protein>
<dbReference type="PANTHER" id="PTHR12203">
    <property type="entry name" value="KDEL LYS-ASP-GLU-LEU CONTAINING - RELATED"/>
    <property type="match status" value="1"/>
</dbReference>
<proteinExistence type="predicted"/>
<dbReference type="SMART" id="SM00672">
    <property type="entry name" value="CAP10"/>
    <property type="match status" value="1"/>
</dbReference>
<comment type="caution">
    <text evidence="3">The sequence shown here is derived from an EMBL/GenBank/DDBJ whole genome shotgun (WGS) entry which is preliminary data.</text>
</comment>
<evidence type="ECO:0000313" key="3">
    <source>
        <dbReference type="EMBL" id="MFD2967650.1"/>
    </source>
</evidence>
<dbReference type="GO" id="GO:0016740">
    <property type="term" value="F:transferase activity"/>
    <property type="evidence" value="ECO:0007669"/>
    <property type="project" value="UniProtKB-KW"/>
</dbReference>
<dbReference type="RefSeq" id="WP_320182930.1">
    <property type="nucleotide sequence ID" value="NZ_CP138332.1"/>
</dbReference>
<accession>A0ABW6BDL7</accession>
<reference evidence="4" key="1">
    <citation type="journal article" date="2019" name="Int. J. Syst. Evol. Microbiol.">
        <title>The Global Catalogue of Microorganisms (GCM) 10K type strain sequencing project: providing services to taxonomists for standard genome sequencing and annotation.</title>
        <authorList>
            <consortium name="The Broad Institute Genomics Platform"/>
            <consortium name="The Broad Institute Genome Sequencing Center for Infectious Disease"/>
            <person name="Wu L."/>
            <person name="Ma J."/>
        </authorList>
    </citation>
    <scope>NUCLEOTIDE SEQUENCE [LARGE SCALE GENOMIC DNA]</scope>
    <source>
        <strain evidence="4">KCTC 22814</strain>
    </source>
</reference>
<evidence type="ECO:0000256" key="1">
    <source>
        <dbReference type="ARBA" id="ARBA00022679"/>
    </source>
</evidence>
<keyword evidence="1 3" id="KW-0808">Transferase</keyword>
<dbReference type="InterPro" id="IPR051091">
    <property type="entry name" value="O-Glucosyltr/Glycosyltrsf_90"/>
</dbReference>
<dbReference type="InterPro" id="IPR006598">
    <property type="entry name" value="CAP10"/>
</dbReference>
<dbReference type="Proteomes" id="UP001597525">
    <property type="component" value="Unassembled WGS sequence"/>
</dbReference>
<feature type="domain" description="Glycosyl transferase CAP10" evidence="2">
    <location>
        <begin position="112"/>
        <end position="308"/>
    </location>
</feature>
<gene>
    <name evidence="3" type="ORF">ACFS7Y_09640</name>
</gene>